<dbReference type="PANTHER" id="PTHR48258:SF4">
    <property type="entry name" value="DUF4216 DOMAIN-CONTAINING PROTEIN"/>
    <property type="match status" value="1"/>
</dbReference>
<feature type="compositionally biased region" description="Polar residues" evidence="1">
    <location>
        <begin position="397"/>
        <end position="406"/>
    </location>
</feature>
<dbReference type="InterPro" id="IPR025452">
    <property type="entry name" value="DUF4218"/>
</dbReference>
<evidence type="ECO:0000313" key="3">
    <source>
        <dbReference type="EMBL" id="KAJ0227495.1"/>
    </source>
</evidence>
<dbReference type="Pfam" id="PF13960">
    <property type="entry name" value="DUF4218"/>
    <property type="match status" value="1"/>
</dbReference>
<organism evidence="3 4">
    <name type="scientific">Lactuca sativa</name>
    <name type="common">Garden lettuce</name>
    <dbReference type="NCBI Taxonomy" id="4236"/>
    <lineage>
        <taxon>Eukaryota</taxon>
        <taxon>Viridiplantae</taxon>
        <taxon>Streptophyta</taxon>
        <taxon>Embryophyta</taxon>
        <taxon>Tracheophyta</taxon>
        <taxon>Spermatophyta</taxon>
        <taxon>Magnoliopsida</taxon>
        <taxon>eudicotyledons</taxon>
        <taxon>Gunneridae</taxon>
        <taxon>Pentapetalae</taxon>
        <taxon>asterids</taxon>
        <taxon>campanulids</taxon>
        <taxon>Asterales</taxon>
        <taxon>Asteraceae</taxon>
        <taxon>Cichorioideae</taxon>
        <taxon>Cichorieae</taxon>
        <taxon>Lactucinae</taxon>
        <taxon>Lactuca</taxon>
    </lineage>
</organism>
<keyword evidence="4" id="KW-1185">Reference proteome</keyword>
<evidence type="ECO:0000256" key="1">
    <source>
        <dbReference type="SAM" id="MobiDB-lite"/>
    </source>
</evidence>
<dbReference type="AlphaFoldDB" id="A0A9R1WLK0"/>
<feature type="compositionally biased region" description="Polar residues" evidence="1">
    <location>
        <begin position="539"/>
        <end position="548"/>
    </location>
</feature>
<feature type="compositionally biased region" description="Polar residues" evidence="1">
    <location>
        <begin position="295"/>
        <end position="309"/>
    </location>
</feature>
<evidence type="ECO:0000259" key="2">
    <source>
        <dbReference type="Pfam" id="PF13960"/>
    </source>
</evidence>
<feature type="domain" description="DUF4218" evidence="2">
    <location>
        <begin position="40"/>
        <end position="130"/>
    </location>
</feature>
<proteinExistence type="predicted"/>
<name>A0A9R1WLK0_LACSA</name>
<dbReference type="EMBL" id="NBSK02000001">
    <property type="protein sequence ID" value="KAJ0227495.1"/>
    <property type="molecule type" value="Genomic_DNA"/>
</dbReference>
<feature type="region of interest" description="Disordered" evidence="1">
    <location>
        <begin position="397"/>
        <end position="439"/>
    </location>
</feature>
<gene>
    <name evidence="3" type="ORF">LSAT_V11C100010710</name>
</gene>
<evidence type="ECO:0000313" key="4">
    <source>
        <dbReference type="Proteomes" id="UP000235145"/>
    </source>
</evidence>
<feature type="region of interest" description="Disordered" evidence="1">
    <location>
        <begin position="295"/>
        <end position="351"/>
    </location>
</feature>
<accession>A0A9R1WLK0</accession>
<comment type="caution">
    <text evidence="3">The sequence shown here is derived from an EMBL/GenBank/DDBJ whole genome shotgun (WGS) entry which is preliminary data.</text>
</comment>
<dbReference type="Proteomes" id="UP000235145">
    <property type="component" value="Unassembled WGS sequence"/>
</dbReference>
<feature type="compositionally biased region" description="Low complexity" evidence="1">
    <location>
        <begin position="329"/>
        <end position="348"/>
    </location>
</feature>
<sequence>MYSHDCHMFMQRLLPLAIRGFVPNMVYEAITKLCMFFRVLCSKTLHMEELYNMKHNISQTICKLEKIFPPSFFDSMEHLIIHLADEAILGGLVQYRWMYQYESIRNTFSIISKYRKLGIIKRRIRNKARVTMDSTDGSAKHLEPLANGPSQDARSYNDYFVNGYNFHTQEYGKGRETNNYRLCMRGEMYNGEESDYYGLLDEILEIDYYGIGRSTAVLFKCTWFDNIHVTKETKDIWAVVKKKPRGVYEVTEAETEVALDGNTEANGFFHLDEWFKLPNEVNVSERLTLASNRTNFEQISSNESQGSEAENQEDDTDEEEISSNESKYPPSGGRPSSLPEPSSLPRIPLTGGSVAGARSLPLSDLSGLPRSGFVLRARSSPLPNPSYLPHNIFTDGSVSGDRSSPDLSGLQHNPFLVGSTPRARSSPDPNGLPRIPLSGGLSRISVRTARPRFSGSSSMGAINTHMGLNDAIANTGVVQNVGNGIAYGYEMTGNNEELASDFFYNGPEHEHEPEHRHEFVHEPESPMVQMPHYLGTHGGSNDTDSNGSHRPFITRKGQVWETKYSSGDLKDILTQYWRDPNEEGRIHEDINDNFEILANYNPAEIHRDVWRRLCRKELTGEDPSFIDLYYKTHLIVELKKIYFGGDKEAPMAFVNETSRRKISSKEVPNMDEKNMLILRLPRP</sequence>
<reference evidence="3 4" key="1">
    <citation type="journal article" date="2017" name="Nat. Commun.">
        <title>Genome assembly with in vitro proximity ligation data and whole-genome triplication in lettuce.</title>
        <authorList>
            <person name="Reyes-Chin-Wo S."/>
            <person name="Wang Z."/>
            <person name="Yang X."/>
            <person name="Kozik A."/>
            <person name="Arikit S."/>
            <person name="Song C."/>
            <person name="Xia L."/>
            <person name="Froenicke L."/>
            <person name="Lavelle D.O."/>
            <person name="Truco M.J."/>
            <person name="Xia R."/>
            <person name="Zhu S."/>
            <person name="Xu C."/>
            <person name="Xu H."/>
            <person name="Xu X."/>
            <person name="Cox K."/>
            <person name="Korf I."/>
            <person name="Meyers B.C."/>
            <person name="Michelmore R.W."/>
        </authorList>
    </citation>
    <scope>NUCLEOTIDE SEQUENCE [LARGE SCALE GENOMIC DNA]</scope>
    <source>
        <strain evidence="4">cv. Salinas</strain>
        <tissue evidence="3">Seedlings</tissue>
    </source>
</reference>
<protein>
    <recommendedName>
        <fullName evidence="2">DUF4218 domain-containing protein</fullName>
    </recommendedName>
</protein>
<feature type="compositionally biased region" description="Acidic residues" evidence="1">
    <location>
        <begin position="310"/>
        <end position="322"/>
    </location>
</feature>
<feature type="region of interest" description="Disordered" evidence="1">
    <location>
        <begin position="528"/>
        <end position="550"/>
    </location>
</feature>
<dbReference type="PANTHER" id="PTHR48258">
    <property type="entry name" value="DUF4218 DOMAIN-CONTAINING PROTEIN-RELATED"/>
    <property type="match status" value="1"/>
</dbReference>